<organism evidence="1 2">
    <name type="scientific">Marinobacter nanhaiticus D15-8W</name>
    <dbReference type="NCBI Taxonomy" id="626887"/>
    <lineage>
        <taxon>Bacteria</taxon>
        <taxon>Pseudomonadati</taxon>
        <taxon>Pseudomonadota</taxon>
        <taxon>Gammaproteobacteria</taxon>
        <taxon>Pseudomonadales</taxon>
        <taxon>Marinobacteraceae</taxon>
        <taxon>Marinobacter</taxon>
    </lineage>
</organism>
<sequence length="80" mass="8821">MNQGDCKEVGVRIQASRATNHALGVQPQGKTRSSYRWLFMGKFRRQTVNQPASITCMSASTGAVEYDPPMTRLSSTVTVQ</sequence>
<evidence type="ECO:0000313" key="1">
    <source>
        <dbReference type="EMBL" id="ENO12719.1"/>
    </source>
</evidence>
<gene>
    <name evidence="1" type="ORF">J057_14995</name>
</gene>
<keyword evidence="2" id="KW-1185">Reference proteome</keyword>
<evidence type="ECO:0000313" key="2">
    <source>
        <dbReference type="Proteomes" id="UP000013165"/>
    </source>
</evidence>
<name>N6VXZ9_9GAMM</name>
<dbReference type="EMBL" id="APLQ01000014">
    <property type="protein sequence ID" value="ENO12719.1"/>
    <property type="molecule type" value="Genomic_DNA"/>
</dbReference>
<dbReference type="AlphaFoldDB" id="N6VXZ9"/>
<proteinExistence type="predicted"/>
<protein>
    <submittedName>
        <fullName evidence="1">Uncharacterized protein</fullName>
    </submittedName>
</protein>
<comment type="caution">
    <text evidence="1">The sequence shown here is derived from an EMBL/GenBank/DDBJ whole genome shotgun (WGS) entry which is preliminary data.</text>
</comment>
<dbReference type="Proteomes" id="UP000013165">
    <property type="component" value="Unassembled WGS sequence"/>
</dbReference>
<reference evidence="1 2" key="1">
    <citation type="journal article" date="2013" name="Genome Announc.">
        <title>Genome Sequence of the Polycyclic Aromatic Hydrocarbon-Degrading Bacterium Strain Marinobacter nanhaiticus D15-8WT.</title>
        <authorList>
            <person name="Cui Z."/>
            <person name="Gao W."/>
            <person name="Li Q."/>
            <person name="Xu G."/>
            <person name="Zheng L."/>
        </authorList>
    </citation>
    <scope>NUCLEOTIDE SEQUENCE [LARGE SCALE GENOMIC DNA]</scope>
    <source>
        <strain evidence="1 2">D15-8W</strain>
    </source>
</reference>
<accession>N6VXZ9</accession>
<dbReference type="HOGENOM" id="CLU_2585557_0_0_6"/>